<comment type="cofactor">
    <cofactor evidence="1">
        <name>heme</name>
        <dbReference type="ChEBI" id="CHEBI:30413"/>
    </cofactor>
</comment>
<organism evidence="10 11">
    <name type="scientific">Parvibaculum sedimenti</name>
    <dbReference type="NCBI Taxonomy" id="2608632"/>
    <lineage>
        <taxon>Bacteria</taxon>
        <taxon>Pseudomonadati</taxon>
        <taxon>Pseudomonadota</taxon>
        <taxon>Alphaproteobacteria</taxon>
        <taxon>Hyphomicrobiales</taxon>
        <taxon>Parvibaculaceae</taxon>
        <taxon>Parvibaculum</taxon>
    </lineage>
</organism>
<keyword evidence="6 9" id="KW-0408">Iron</keyword>
<dbReference type="InterPro" id="IPR002397">
    <property type="entry name" value="Cyt_P450_B"/>
</dbReference>
<evidence type="ECO:0000256" key="4">
    <source>
        <dbReference type="ARBA" id="ARBA00022723"/>
    </source>
</evidence>
<keyword evidence="7 9" id="KW-0503">Monooxygenase</keyword>
<evidence type="ECO:0000256" key="6">
    <source>
        <dbReference type="ARBA" id="ARBA00023004"/>
    </source>
</evidence>
<gene>
    <name evidence="10" type="ORF">F2P47_00465</name>
</gene>
<dbReference type="GO" id="GO:0016705">
    <property type="term" value="F:oxidoreductase activity, acting on paired donors, with incorporation or reduction of molecular oxygen"/>
    <property type="evidence" value="ECO:0007669"/>
    <property type="project" value="InterPro"/>
</dbReference>
<dbReference type="Gene3D" id="1.10.630.10">
    <property type="entry name" value="Cytochrome P450"/>
    <property type="match status" value="1"/>
</dbReference>
<dbReference type="Proteomes" id="UP000468901">
    <property type="component" value="Unassembled WGS sequence"/>
</dbReference>
<evidence type="ECO:0000256" key="3">
    <source>
        <dbReference type="ARBA" id="ARBA00022617"/>
    </source>
</evidence>
<dbReference type="RefSeq" id="WP_152214196.1">
    <property type="nucleotide sequence ID" value="NZ_WESC01000001.1"/>
</dbReference>
<dbReference type="AlphaFoldDB" id="A0A6N6VN36"/>
<evidence type="ECO:0000256" key="2">
    <source>
        <dbReference type="ARBA" id="ARBA00010617"/>
    </source>
</evidence>
<reference evidence="10 11" key="1">
    <citation type="submission" date="2019-09" db="EMBL/GenBank/DDBJ databases">
        <title>Parvibaculum sedimenti sp. nov., isolated from sediment.</title>
        <authorList>
            <person name="Wang Y."/>
        </authorList>
    </citation>
    <scope>NUCLEOTIDE SEQUENCE [LARGE SCALE GENOMIC DNA]</scope>
    <source>
        <strain evidence="10 11">HXT-9</strain>
    </source>
</reference>
<comment type="function">
    <text evidence="8">Cytochromes P450 are a group of heme-thiolate monooxygenases. They oxidize a variety of structurally unrelated compounds, including steroids, fatty acids, and xenobiotics.</text>
</comment>
<dbReference type="Pfam" id="PF00067">
    <property type="entry name" value="p450"/>
    <property type="match status" value="1"/>
</dbReference>
<dbReference type="GO" id="GO:0020037">
    <property type="term" value="F:heme binding"/>
    <property type="evidence" value="ECO:0007669"/>
    <property type="project" value="InterPro"/>
</dbReference>
<dbReference type="PRINTS" id="PR00359">
    <property type="entry name" value="BP450"/>
</dbReference>
<evidence type="ECO:0000313" key="11">
    <source>
        <dbReference type="Proteomes" id="UP000468901"/>
    </source>
</evidence>
<evidence type="ECO:0000256" key="9">
    <source>
        <dbReference type="RuleBase" id="RU000461"/>
    </source>
</evidence>
<sequence>MLRPKAEKLALDGRPDLKDPDLYLRGDHHEIFRTLRVREPVYWNPEADSTGFWAITRYDDIEAISKSPKLFSSAKQMGGHRIFNENEIEENQTDATMISMDPPEHASYRRMITPGFVPKRISNMEERIRARVTRLLDNLPKTGEAEFVSAVAAALPIEVLAELFGVPESDGPKLFEWSNATVGEDDPELRVSDEYMRKCVGEMAGYAAGLWQKRLENPGEDLISMLVHSKIDGEPLTFPAYIGTFILLVVAGNETTRNSISGGLLALSEHPEERRKLLDDPSLIPSAVQEIVRWVSPVLHMRRTATEDTEIRGQKIARGDKVVMWYASANRDEAQWEDPYRFDVTRFRSAAAPTQLGFGAGQHFCLGSRLAELQLTVLFEELLKRFPDIHVSGSVRRLRSNFISGIKEMPVRYSV</sequence>
<dbReference type="InterPro" id="IPR001128">
    <property type="entry name" value="Cyt_P450"/>
</dbReference>
<keyword evidence="4 9" id="KW-0479">Metal-binding</keyword>
<dbReference type="EMBL" id="WESC01000001">
    <property type="protein sequence ID" value="KAB7742642.1"/>
    <property type="molecule type" value="Genomic_DNA"/>
</dbReference>
<dbReference type="InterPro" id="IPR036396">
    <property type="entry name" value="Cyt_P450_sf"/>
</dbReference>
<evidence type="ECO:0000256" key="8">
    <source>
        <dbReference type="ARBA" id="ARBA00043906"/>
    </source>
</evidence>
<evidence type="ECO:0000256" key="5">
    <source>
        <dbReference type="ARBA" id="ARBA00023002"/>
    </source>
</evidence>
<name>A0A6N6VN36_9HYPH</name>
<dbReference type="InterPro" id="IPR017972">
    <property type="entry name" value="Cyt_P450_CS"/>
</dbReference>
<evidence type="ECO:0000256" key="1">
    <source>
        <dbReference type="ARBA" id="ARBA00001971"/>
    </source>
</evidence>
<accession>A0A6N6VN36</accession>
<dbReference type="GO" id="GO:0004497">
    <property type="term" value="F:monooxygenase activity"/>
    <property type="evidence" value="ECO:0007669"/>
    <property type="project" value="UniProtKB-KW"/>
</dbReference>
<evidence type="ECO:0000256" key="7">
    <source>
        <dbReference type="ARBA" id="ARBA00023033"/>
    </source>
</evidence>
<dbReference type="GO" id="GO:0005506">
    <property type="term" value="F:iron ion binding"/>
    <property type="evidence" value="ECO:0007669"/>
    <property type="project" value="InterPro"/>
</dbReference>
<keyword evidence="3 9" id="KW-0349">Heme</keyword>
<comment type="caution">
    <text evidence="10">The sequence shown here is derived from an EMBL/GenBank/DDBJ whole genome shotgun (WGS) entry which is preliminary data.</text>
</comment>
<protein>
    <submittedName>
        <fullName evidence="10">Cytochrome P450</fullName>
    </submittedName>
</protein>
<dbReference type="PANTHER" id="PTHR46696">
    <property type="entry name" value="P450, PUTATIVE (EUROFUNG)-RELATED"/>
    <property type="match status" value="1"/>
</dbReference>
<dbReference type="PANTHER" id="PTHR46696:SF1">
    <property type="entry name" value="CYTOCHROME P450 YJIB-RELATED"/>
    <property type="match status" value="1"/>
</dbReference>
<dbReference type="SUPFAM" id="SSF48264">
    <property type="entry name" value="Cytochrome P450"/>
    <property type="match status" value="1"/>
</dbReference>
<evidence type="ECO:0000313" key="10">
    <source>
        <dbReference type="EMBL" id="KAB7742642.1"/>
    </source>
</evidence>
<proteinExistence type="inferred from homology"/>
<comment type="similarity">
    <text evidence="2 9">Belongs to the cytochrome P450 family.</text>
</comment>
<keyword evidence="11" id="KW-1185">Reference proteome</keyword>
<keyword evidence="5 9" id="KW-0560">Oxidoreductase</keyword>
<dbReference type="CDD" id="cd11033">
    <property type="entry name" value="CYP142-like"/>
    <property type="match status" value="1"/>
</dbReference>
<dbReference type="PRINTS" id="PR00385">
    <property type="entry name" value="P450"/>
</dbReference>
<dbReference type="PROSITE" id="PS00086">
    <property type="entry name" value="CYTOCHROME_P450"/>
    <property type="match status" value="1"/>
</dbReference>
<dbReference type="FunFam" id="1.10.630.10:FF:000018">
    <property type="entry name" value="Cytochrome P450 monooxygenase"/>
    <property type="match status" value="1"/>
</dbReference>